<evidence type="ECO:0000313" key="3">
    <source>
        <dbReference type="Proteomes" id="UP000461730"/>
    </source>
</evidence>
<feature type="signal peptide" evidence="1">
    <location>
        <begin position="1"/>
        <end position="24"/>
    </location>
</feature>
<keyword evidence="3" id="KW-1185">Reference proteome</keyword>
<reference evidence="2 3" key="1">
    <citation type="submission" date="2019-12" db="EMBL/GenBank/DDBJ databases">
        <title>Chitinophaga sp. strain ysch24 (GDMCC 1.1355), whole genome shotgun sequence.</title>
        <authorList>
            <person name="Zhang X."/>
        </authorList>
    </citation>
    <scope>NUCLEOTIDE SEQUENCE [LARGE SCALE GENOMIC DNA]</scope>
    <source>
        <strain evidence="3">ysch24</strain>
    </source>
</reference>
<sequence length="149" mass="16705">MRKTALLCASLFFGLLCVFNVAKAQTQNVQVTITGIKSDKGQILLNVYKDQETFSKDKPFKKIMVAKKLLSDGSTIVEIPLEPGTYGITLLDDENSNGDMDKNMVGMPKEGFGFSNFFLEKMKRPTFDDFKIQVATSQQNKAEIKAKYM</sequence>
<gene>
    <name evidence="2" type="ORF">GO493_08315</name>
</gene>
<feature type="chain" id="PRO_5029755814" evidence="1">
    <location>
        <begin position="25"/>
        <end position="149"/>
    </location>
</feature>
<evidence type="ECO:0000256" key="1">
    <source>
        <dbReference type="SAM" id="SignalP"/>
    </source>
</evidence>
<accession>A0A7K1U1S8</accession>
<dbReference type="Proteomes" id="UP000461730">
    <property type="component" value="Unassembled WGS sequence"/>
</dbReference>
<name>A0A7K1U1S8_9BACT</name>
<comment type="caution">
    <text evidence="2">The sequence shown here is derived from an EMBL/GenBank/DDBJ whole genome shotgun (WGS) entry which is preliminary data.</text>
</comment>
<dbReference type="RefSeq" id="WP_157305684.1">
    <property type="nucleotide sequence ID" value="NZ_WRXN01000003.1"/>
</dbReference>
<dbReference type="EMBL" id="WRXN01000003">
    <property type="protein sequence ID" value="MVT08260.1"/>
    <property type="molecule type" value="Genomic_DNA"/>
</dbReference>
<dbReference type="InterPro" id="IPR018673">
    <property type="entry name" value="DUF2141"/>
</dbReference>
<keyword evidence="1" id="KW-0732">Signal</keyword>
<protein>
    <submittedName>
        <fullName evidence="2">DUF2141 domain-containing protein</fullName>
    </submittedName>
</protein>
<evidence type="ECO:0000313" key="2">
    <source>
        <dbReference type="EMBL" id="MVT08260.1"/>
    </source>
</evidence>
<dbReference type="AlphaFoldDB" id="A0A7K1U1S8"/>
<dbReference type="Pfam" id="PF09912">
    <property type="entry name" value="DUF2141"/>
    <property type="match status" value="1"/>
</dbReference>
<proteinExistence type="predicted"/>
<organism evidence="2 3">
    <name type="scientific">Chitinophaga tropicalis</name>
    <dbReference type="NCBI Taxonomy" id="2683588"/>
    <lineage>
        <taxon>Bacteria</taxon>
        <taxon>Pseudomonadati</taxon>
        <taxon>Bacteroidota</taxon>
        <taxon>Chitinophagia</taxon>
        <taxon>Chitinophagales</taxon>
        <taxon>Chitinophagaceae</taxon>
        <taxon>Chitinophaga</taxon>
    </lineage>
</organism>